<comment type="caution">
    <text evidence="1">The sequence shown here is derived from an EMBL/GenBank/DDBJ whole genome shotgun (WGS) entry which is preliminary data.</text>
</comment>
<protein>
    <submittedName>
        <fullName evidence="1">Uncharacterized protein</fullName>
    </submittedName>
</protein>
<organism evidence="1 2">
    <name type="scientific">Rariglobus hedericola</name>
    <dbReference type="NCBI Taxonomy" id="2597822"/>
    <lineage>
        <taxon>Bacteria</taxon>
        <taxon>Pseudomonadati</taxon>
        <taxon>Verrucomicrobiota</taxon>
        <taxon>Opitutia</taxon>
        <taxon>Opitutales</taxon>
        <taxon>Opitutaceae</taxon>
        <taxon>Rariglobus</taxon>
    </lineage>
</organism>
<evidence type="ECO:0000313" key="2">
    <source>
        <dbReference type="Proteomes" id="UP000315648"/>
    </source>
</evidence>
<reference evidence="1 2" key="1">
    <citation type="submission" date="2019-07" db="EMBL/GenBank/DDBJ databases">
        <title>Description of 53C-WASEF.</title>
        <authorList>
            <person name="Pitt A."/>
            <person name="Hahn M.W."/>
        </authorList>
    </citation>
    <scope>NUCLEOTIDE SEQUENCE [LARGE SCALE GENOMIC DNA]</scope>
    <source>
        <strain evidence="1 2">53C-WASEF</strain>
    </source>
</reference>
<dbReference type="AlphaFoldDB" id="A0A556QRL7"/>
<accession>A0A556QRL7</accession>
<gene>
    <name evidence="1" type="ORF">FPL22_08295</name>
</gene>
<sequence length="250" mass="27481">MAVSVLVTKAQEPVPVAPKPEIRFTALAWDVFDPDEELVLNYTHKKKLKPVQIPWRDRSQALPLEGAGELVFTRTVQREGKPVEVPVATAIIPEGMTRALLVFGKNARPAAGESAIRVMVIDDSYPVFPGQSVRLLNYSRMSLGGSVGVQAFEVAPGRDQVVPASLPEENRLLPFKLARRDEAGAWKKLRSTGLPMTAGLRVLVFLIDDPMRPGRAEMVLLRDRVEIEPQAPAQDLVAGVSGLRVNPRIR</sequence>
<proteinExistence type="predicted"/>
<dbReference type="EMBL" id="VMBG01000001">
    <property type="protein sequence ID" value="TSJ79278.1"/>
    <property type="molecule type" value="Genomic_DNA"/>
</dbReference>
<keyword evidence="2" id="KW-1185">Reference proteome</keyword>
<evidence type="ECO:0000313" key="1">
    <source>
        <dbReference type="EMBL" id="TSJ79278.1"/>
    </source>
</evidence>
<dbReference type="Proteomes" id="UP000315648">
    <property type="component" value="Unassembled WGS sequence"/>
</dbReference>
<name>A0A556QRL7_9BACT</name>